<evidence type="ECO:0000313" key="1">
    <source>
        <dbReference type="EMBL" id="KAI8569261.1"/>
    </source>
</evidence>
<gene>
    <name evidence="1" type="ORF">RHMOL_Rhmol02G0265000</name>
</gene>
<reference evidence="1" key="1">
    <citation type="submission" date="2022-02" db="EMBL/GenBank/DDBJ databases">
        <title>Plant Genome Project.</title>
        <authorList>
            <person name="Zhang R.-G."/>
        </authorList>
    </citation>
    <scope>NUCLEOTIDE SEQUENCE</scope>
    <source>
        <strain evidence="1">AT1</strain>
    </source>
</reference>
<evidence type="ECO:0000313" key="2">
    <source>
        <dbReference type="Proteomes" id="UP001062846"/>
    </source>
</evidence>
<dbReference type="Proteomes" id="UP001062846">
    <property type="component" value="Chromosome 2"/>
</dbReference>
<organism evidence="1 2">
    <name type="scientific">Rhododendron molle</name>
    <name type="common">Chinese azalea</name>
    <name type="synonym">Azalea mollis</name>
    <dbReference type="NCBI Taxonomy" id="49168"/>
    <lineage>
        <taxon>Eukaryota</taxon>
        <taxon>Viridiplantae</taxon>
        <taxon>Streptophyta</taxon>
        <taxon>Embryophyta</taxon>
        <taxon>Tracheophyta</taxon>
        <taxon>Spermatophyta</taxon>
        <taxon>Magnoliopsida</taxon>
        <taxon>eudicotyledons</taxon>
        <taxon>Gunneridae</taxon>
        <taxon>Pentapetalae</taxon>
        <taxon>asterids</taxon>
        <taxon>Ericales</taxon>
        <taxon>Ericaceae</taxon>
        <taxon>Ericoideae</taxon>
        <taxon>Rhodoreae</taxon>
        <taxon>Rhododendron</taxon>
    </lineage>
</organism>
<name>A0ACC0PUJ0_RHOML</name>
<comment type="caution">
    <text evidence="1">The sequence shown here is derived from an EMBL/GenBank/DDBJ whole genome shotgun (WGS) entry which is preliminary data.</text>
</comment>
<keyword evidence="2" id="KW-1185">Reference proteome</keyword>
<sequence>MLLGFLFLLVIGREGLISTMCVSESMGSTWHPCSKKRGEELTTESDYGEKEIHRKLLAAAGSIDKCAKKA</sequence>
<proteinExistence type="predicted"/>
<dbReference type="EMBL" id="CM046389">
    <property type="protein sequence ID" value="KAI8569261.1"/>
    <property type="molecule type" value="Genomic_DNA"/>
</dbReference>
<protein>
    <submittedName>
        <fullName evidence="1">Uncharacterized protein</fullName>
    </submittedName>
</protein>
<accession>A0ACC0PUJ0</accession>